<protein>
    <submittedName>
        <fullName evidence="2">Uncharacterized protein</fullName>
    </submittedName>
</protein>
<sequence>MLQKYVPTLGGATGAILETLLFNCPADRDRISTEAHFLAILFELLEKFFAVDQIELIIKLTLAQIFGLTVENEFSMISGGDMATIFYQMANKS</sequence>
<organism evidence="1 2">
    <name type="scientific">Romanomermis culicivorax</name>
    <name type="common">Nematode worm</name>
    <dbReference type="NCBI Taxonomy" id="13658"/>
    <lineage>
        <taxon>Eukaryota</taxon>
        <taxon>Metazoa</taxon>
        <taxon>Ecdysozoa</taxon>
        <taxon>Nematoda</taxon>
        <taxon>Enoplea</taxon>
        <taxon>Dorylaimia</taxon>
        <taxon>Mermithida</taxon>
        <taxon>Mermithoidea</taxon>
        <taxon>Mermithidae</taxon>
        <taxon>Romanomermis</taxon>
    </lineage>
</organism>
<name>A0A915I1T1_ROMCU</name>
<proteinExistence type="predicted"/>
<evidence type="ECO:0000313" key="2">
    <source>
        <dbReference type="WBParaSite" id="nRc.2.0.1.t07660-RA"/>
    </source>
</evidence>
<keyword evidence="1" id="KW-1185">Reference proteome</keyword>
<dbReference type="WBParaSite" id="nRc.2.0.1.t07660-RA">
    <property type="protein sequence ID" value="nRc.2.0.1.t07660-RA"/>
    <property type="gene ID" value="nRc.2.0.1.g07660"/>
</dbReference>
<accession>A0A915I1T1</accession>
<evidence type="ECO:0000313" key="1">
    <source>
        <dbReference type="Proteomes" id="UP000887565"/>
    </source>
</evidence>
<dbReference type="AlphaFoldDB" id="A0A915I1T1"/>
<dbReference type="Proteomes" id="UP000887565">
    <property type="component" value="Unplaced"/>
</dbReference>
<reference evidence="2" key="1">
    <citation type="submission" date="2022-11" db="UniProtKB">
        <authorList>
            <consortium name="WormBaseParasite"/>
        </authorList>
    </citation>
    <scope>IDENTIFICATION</scope>
</reference>